<evidence type="ECO:0000256" key="1">
    <source>
        <dbReference type="ARBA" id="ARBA00005964"/>
    </source>
</evidence>
<dbReference type="PANTHER" id="PTHR43918:SF4">
    <property type="entry name" value="CARBOXYLIC ESTER HYDROLASE"/>
    <property type="match status" value="1"/>
</dbReference>
<dbReference type="GO" id="GO:0003990">
    <property type="term" value="F:acetylcholinesterase activity"/>
    <property type="evidence" value="ECO:0007669"/>
    <property type="project" value="TreeGrafter"/>
</dbReference>
<evidence type="ECO:0000256" key="2">
    <source>
        <dbReference type="ARBA" id="ARBA00022487"/>
    </source>
</evidence>
<dbReference type="GO" id="GO:0006581">
    <property type="term" value="P:acetylcholine catabolic process"/>
    <property type="evidence" value="ECO:0007669"/>
    <property type="project" value="TreeGrafter"/>
</dbReference>
<dbReference type="GO" id="GO:0005615">
    <property type="term" value="C:extracellular space"/>
    <property type="evidence" value="ECO:0007669"/>
    <property type="project" value="TreeGrafter"/>
</dbReference>
<accession>A0AAV4R377</accession>
<evidence type="ECO:0000313" key="7">
    <source>
        <dbReference type="Proteomes" id="UP001054837"/>
    </source>
</evidence>
<evidence type="ECO:0000259" key="5">
    <source>
        <dbReference type="Pfam" id="PF00135"/>
    </source>
</evidence>
<name>A0AAV4R377_9ARAC</name>
<keyword evidence="7" id="KW-1185">Reference proteome</keyword>
<dbReference type="GO" id="GO:0005886">
    <property type="term" value="C:plasma membrane"/>
    <property type="evidence" value="ECO:0007669"/>
    <property type="project" value="TreeGrafter"/>
</dbReference>
<evidence type="ECO:0000313" key="6">
    <source>
        <dbReference type="EMBL" id="GIY14712.1"/>
    </source>
</evidence>
<dbReference type="InterPro" id="IPR050654">
    <property type="entry name" value="AChE-related_enzymes"/>
</dbReference>
<keyword evidence="2" id="KW-0719">Serine esterase</keyword>
<dbReference type="PANTHER" id="PTHR43918">
    <property type="entry name" value="ACETYLCHOLINESTERASE"/>
    <property type="match status" value="1"/>
</dbReference>
<dbReference type="Proteomes" id="UP001054837">
    <property type="component" value="Unassembled WGS sequence"/>
</dbReference>
<organism evidence="6 7">
    <name type="scientific">Caerostris darwini</name>
    <dbReference type="NCBI Taxonomy" id="1538125"/>
    <lineage>
        <taxon>Eukaryota</taxon>
        <taxon>Metazoa</taxon>
        <taxon>Ecdysozoa</taxon>
        <taxon>Arthropoda</taxon>
        <taxon>Chelicerata</taxon>
        <taxon>Arachnida</taxon>
        <taxon>Araneae</taxon>
        <taxon>Araneomorphae</taxon>
        <taxon>Entelegynae</taxon>
        <taxon>Araneoidea</taxon>
        <taxon>Araneidae</taxon>
        <taxon>Caerostris</taxon>
    </lineage>
</organism>
<dbReference type="InterPro" id="IPR002018">
    <property type="entry name" value="CarbesteraseB"/>
</dbReference>
<dbReference type="Pfam" id="PF00135">
    <property type="entry name" value="COesterase"/>
    <property type="match status" value="1"/>
</dbReference>
<comment type="similarity">
    <text evidence="1">Belongs to the type-B carboxylesterase/lipase family.</text>
</comment>
<gene>
    <name evidence="6" type="ORF">CDAR_238681</name>
</gene>
<protein>
    <submittedName>
        <fullName evidence="6">Carboxylic ester hydrolase</fullName>
    </submittedName>
</protein>
<evidence type="ECO:0000256" key="4">
    <source>
        <dbReference type="ARBA" id="ARBA00023180"/>
    </source>
</evidence>
<evidence type="ECO:0000256" key="3">
    <source>
        <dbReference type="ARBA" id="ARBA00022801"/>
    </source>
</evidence>
<dbReference type="SUPFAM" id="SSF53474">
    <property type="entry name" value="alpha/beta-Hydrolases"/>
    <property type="match status" value="1"/>
</dbReference>
<dbReference type="GO" id="GO:0019695">
    <property type="term" value="P:choline metabolic process"/>
    <property type="evidence" value="ECO:0007669"/>
    <property type="project" value="TreeGrafter"/>
</dbReference>
<proteinExistence type="inferred from homology"/>
<feature type="domain" description="Carboxylesterase type B" evidence="5">
    <location>
        <begin position="1"/>
        <end position="280"/>
    </location>
</feature>
<dbReference type="AlphaFoldDB" id="A0AAV4R377"/>
<reference evidence="6 7" key="1">
    <citation type="submission" date="2021-06" db="EMBL/GenBank/DDBJ databases">
        <title>Caerostris darwini draft genome.</title>
        <authorList>
            <person name="Kono N."/>
            <person name="Arakawa K."/>
        </authorList>
    </citation>
    <scope>NUCLEOTIDE SEQUENCE [LARGE SCALE GENOMIC DNA]</scope>
</reference>
<dbReference type="Gene3D" id="3.40.50.1820">
    <property type="entry name" value="alpha/beta hydrolase"/>
    <property type="match status" value="1"/>
</dbReference>
<dbReference type="EMBL" id="BPLQ01005403">
    <property type="protein sequence ID" value="GIY14712.1"/>
    <property type="molecule type" value="Genomic_DNA"/>
</dbReference>
<dbReference type="InterPro" id="IPR029058">
    <property type="entry name" value="AB_hydrolase_fold"/>
</dbReference>
<keyword evidence="3 6" id="KW-0378">Hydrolase</keyword>
<keyword evidence="4" id="KW-0325">Glycoprotein</keyword>
<comment type="caution">
    <text evidence="6">The sequence shown here is derived from an EMBL/GenBank/DDBJ whole genome shotgun (WGS) entry which is preliminary data.</text>
</comment>
<sequence length="305" mass="34469">MQSGSPAEPTSTNSTRNILLAQKLAETVGCAGDNSTVQDDPEDVIQCLKDVDSDTLIEASYRLDPLSQLDFVPQQGDKLLPVNPSSAIFEGSFRCRQLLIGVTKDEGSRMMTAANPEIFGLFGEKDTKITKTMGKDILRKMFGNLSESVIEHYLPDDVAEDEYDYVRYQVYTSLGDKAIFCPTVYYAEQSANKGCGVYYYAWVHRPSVSPWAPWMGSPHFSEVEFVFGQPLLNPIMYQEMEQELSWLMIKIWSNFVKTGKPARRWPFYSQENPNFILIGPGDIFGIIETAPHGDNCNFYRQFLEP</sequence>